<dbReference type="InParanoid" id="A0A554N7W7"/>
<accession>A0A554N7W7</accession>
<organism evidence="2 3">
    <name type="scientific">Haloglomus irregulare</name>
    <dbReference type="NCBI Taxonomy" id="2234134"/>
    <lineage>
        <taxon>Archaea</taxon>
        <taxon>Methanobacteriati</taxon>
        <taxon>Methanobacteriota</taxon>
        <taxon>Stenosarchaea group</taxon>
        <taxon>Halobacteria</taxon>
        <taxon>Halobacteriales</taxon>
        <taxon>Natronomonadaceae</taxon>
        <taxon>Haloglomus</taxon>
    </lineage>
</organism>
<gene>
    <name evidence="2" type="ORF">DP107_11755</name>
</gene>
<evidence type="ECO:0000313" key="3">
    <source>
        <dbReference type="Proteomes" id="UP000319894"/>
    </source>
</evidence>
<dbReference type="RefSeq" id="WP_144262359.1">
    <property type="nucleotide sequence ID" value="NZ_QMDX01000007.1"/>
</dbReference>
<dbReference type="Pfam" id="PF01609">
    <property type="entry name" value="DDE_Tnp_1"/>
    <property type="match status" value="1"/>
</dbReference>
<name>A0A554N7W7_9EURY</name>
<dbReference type="NCBIfam" id="NF033579">
    <property type="entry name" value="transpos_IS5_2"/>
    <property type="match status" value="1"/>
</dbReference>
<comment type="caution">
    <text evidence="2">The sequence shown here is derived from an EMBL/GenBank/DDBJ whole genome shotgun (WGS) entry which is preliminary data.</text>
</comment>
<evidence type="ECO:0000313" key="2">
    <source>
        <dbReference type="EMBL" id="TSD13497.1"/>
    </source>
</evidence>
<reference evidence="2 3" key="1">
    <citation type="submission" date="2018-06" db="EMBL/GenBank/DDBJ databases">
        <title>Natronomonas sp. F16-60 a new haloarchaeon isolated from a solar saltern of Isla Cristina, Huelva, Spain.</title>
        <authorList>
            <person name="Duran-Viseras A."/>
            <person name="Sanchez-Porro C."/>
            <person name="Ventosa A."/>
        </authorList>
    </citation>
    <scope>NUCLEOTIDE SEQUENCE [LARGE SCALE GENOMIC DNA]</scope>
    <source>
        <strain evidence="2 3">F16-60</strain>
    </source>
</reference>
<protein>
    <submittedName>
        <fullName evidence="2">IS5 family transposase</fullName>
    </submittedName>
</protein>
<keyword evidence="3" id="KW-1185">Reference proteome</keyword>
<evidence type="ECO:0000259" key="1">
    <source>
        <dbReference type="Pfam" id="PF01609"/>
    </source>
</evidence>
<dbReference type="GO" id="GO:0003677">
    <property type="term" value="F:DNA binding"/>
    <property type="evidence" value="ECO:0007669"/>
    <property type="project" value="InterPro"/>
</dbReference>
<sequence length="274" mass="31437">MSSRLSHFTDRLVTLAKRAVSDEPSPAVKKGDGGYADWVIVAIHGLREYLDLPYRRLLDVLHEMQGIIKKMGLKPSELPDFTTVCARKQQLKMSVWRVLLRLSADLHDTGEVQAIDATGFDRHSASHHYANRTDYSFKSVKTTALVDCETSIILDIHCSTRQPHDTHVGRQVLTRNLSHLQTVTADKGYDWDDLRQELREADIRPVIKHREFSPLDVAHNARHDDDIYHRRSVVESVFFALKQRYGDTLRARTWFGEFRELVLKAAVRNVEVAV</sequence>
<dbReference type="InterPro" id="IPR053520">
    <property type="entry name" value="Transposase_Tn903"/>
</dbReference>
<dbReference type="AlphaFoldDB" id="A0A554N7W7"/>
<dbReference type="Proteomes" id="UP000319894">
    <property type="component" value="Unassembled WGS sequence"/>
</dbReference>
<dbReference type="GO" id="GO:0004803">
    <property type="term" value="F:transposase activity"/>
    <property type="evidence" value="ECO:0007669"/>
    <property type="project" value="InterPro"/>
</dbReference>
<dbReference type="EMBL" id="QMDX01000007">
    <property type="protein sequence ID" value="TSD13497.1"/>
    <property type="molecule type" value="Genomic_DNA"/>
</dbReference>
<dbReference type="GO" id="GO:0006313">
    <property type="term" value="P:DNA transposition"/>
    <property type="evidence" value="ECO:0007669"/>
    <property type="project" value="InterPro"/>
</dbReference>
<dbReference type="OrthoDB" id="110773at2157"/>
<feature type="domain" description="Transposase IS4-like" evidence="1">
    <location>
        <begin position="111"/>
        <end position="269"/>
    </location>
</feature>
<dbReference type="InterPro" id="IPR002559">
    <property type="entry name" value="Transposase_11"/>
</dbReference>
<proteinExistence type="predicted"/>